<dbReference type="RefSeq" id="WP_087374307.1">
    <property type="nucleotide sequence ID" value="NZ_NFKK01000020.1"/>
</dbReference>
<dbReference type="EC" id="2.7.13.3" evidence="3"/>
<comment type="caution">
    <text evidence="11">The sequence shown here is derived from an EMBL/GenBank/DDBJ whole genome shotgun (WGS) entry which is preliminary data.</text>
</comment>
<dbReference type="Gene3D" id="3.30.565.10">
    <property type="entry name" value="Histidine kinase-like ATPase, C-terminal domain"/>
    <property type="match status" value="1"/>
</dbReference>
<keyword evidence="5" id="KW-0808">Transferase</keyword>
<dbReference type="InterPro" id="IPR036890">
    <property type="entry name" value="HATPase_C_sf"/>
</dbReference>
<dbReference type="SMART" id="SM00304">
    <property type="entry name" value="HAMP"/>
    <property type="match status" value="1"/>
</dbReference>
<evidence type="ECO:0000256" key="1">
    <source>
        <dbReference type="ARBA" id="ARBA00000085"/>
    </source>
</evidence>
<comment type="catalytic activity">
    <reaction evidence="1">
        <text>ATP + protein L-histidine = ADP + protein N-phospho-L-histidine.</text>
        <dbReference type="EC" id="2.7.13.3"/>
    </reaction>
</comment>
<dbReference type="Gene3D" id="6.10.340.10">
    <property type="match status" value="1"/>
</dbReference>
<dbReference type="PROSITE" id="PS50885">
    <property type="entry name" value="HAMP"/>
    <property type="match status" value="1"/>
</dbReference>
<dbReference type="PANTHER" id="PTHR34220">
    <property type="entry name" value="SENSOR HISTIDINE KINASE YPDA"/>
    <property type="match status" value="1"/>
</dbReference>
<evidence type="ECO:0000256" key="3">
    <source>
        <dbReference type="ARBA" id="ARBA00012438"/>
    </source>
</evidence>
<keyword evidence="8" id="KW-1133">Transmembrane helix</keyword>
<dbReference type="Pfam" id="PF00672">
    <property type="entry name" value="HAMP"/>
    <property type="match status" value="1"/>
</dbReference>
<dbReference type="CDD" id="cd06225">
    <property type="entry name" value="HAMP"/>
    <property type="match status" value="1"/>
</dbReference>
<dbReference type="SUPFAM" id="SSF158472">
    <property type="entry name" value="HAMP domain-like"/>
    <property type="match status" value="1"/>
</dbReference>
<evidence type="ECO:0000259" key="10">
    <source>
        <dbReference type="PROSITE" id="PS50885"/>
    </source>
</evidence>
<dbReference type="PROSITE" id="PS50109">
    <property type="entry name" value="HIS_KIN"/>
    <property type="match status" value="1"/>
</dbReference>
<dbReference type="Proteomes" id="UP000195897">
    <property type="component" value="Unassembled WGS sequence"/>
</dbReference>
<dbReference type="PANTHER" id="PTHR34220:SF7">
    <property type="entry name" value="SENSOR HISTIDINE KINASE YPDA"/>
    <property type="match status" value="1"/>
</dbReference>
<dbReference type="InterPro" id="IPR010559">
    <property type="entry name" value="Sig_transdc_His_kin_internal"/>
</dbReference>
<proteinExistence type="predicted"/>
<feature type="transmembrane region" description="Helical" evidence="8">
    <location>
        <begin position="17"/>
        <end position="39"/>
    </location>
</feature>
<evidence type="ECO:0000256" key="5">
    <source>
        <dbReference type="ARBA" id="ARBA00022679"/>
    </source>
</evidence>
<keyword evidence="4" id="KW-0597">Phosphoprotein</keyword>
<gene>
    <name evidence="11" type="ORF">B5F17_12525</name>
</gene>
<dbReference type="GO" id="GO:0000155">
    <property type="term" value="F:phosphorelay sensor kinase activity"/>
    <property type="evidence" value="ECO:0007669"/>
    <property type="project" value="InterPro"/>
</dbReference>
<evidence type="ECO:0000256" key="2">
    <source>
        <dbReference type="ARBA" id="ARBA00004370"/>
    </source>
</evidence>
<accession>A0A1Y4L4G3</accession>
<keyword evidence="8" id="KW-0472">Membrane</keyword>
<evidence type="ECO:0000313" key="12">
    <source>
        <dbReference type="Proteomes" id="UP000195897"/>
    </source>
</evidence>
<sequence length="480" mass="53874">MKQTNAPHNIHSLLRQAFVRIIAGMCIPILLLGGLLIALTQRYDAVIADTTSASALRGIIAQQLPDEIWRVVSGRISFNEGQQRILLEQTQSQLQNILTHADDSEAQYLNAALRAVSTINSYVDQLEQQMANGAAVSRNESLYREIHSVANLTDSMIDRYIENQIARMGELNTRIQNGLWASGLILIVLAGGILRSSLRASRAADRSIHNSILRLEQMATRIAEGDLSVRVPPAEIDELCRLTQDLNIMAAQIGSLIQERVEQEKTLKKAELRALQAQITPHFMYNTLETIVWLAEEGRNQEVVEMTMAFTGFLRISLSRGADFITVEKEEQHVANYLQIQSVRYGSIMRYAIDIDPALKKQRILKIILQPLVENAIYHGIKRKRGRGQITVTGRREGDSMYFAVEDNGLGMTPERLAAVRQSLYDSTLPDGDGSGGYGMRNVAERLRLYCGCTLTVESEYQKGTRVSFRLPYTQEEERI</sequence>
<evidence type="ECO:0000256" key="6">
    <source>
        <dbReference type="ARBA" id="ARBA00022777"/>
    </source>
</evidence>
<keyword evidence="6" id="KW-0418">Kinase</keyword>
<feature type="domain" description="Histidine kinase" evidence="9">
    <location>
        <begin position="365"/>
        <end position="475"/>
    </location>
</feature>
<keyword evidence="8" id="KW-0812">Transmembrane</keyword>
<comment type="subcellular location">
    <subcellularLocation>
        <location evidence="2">Membrane</location>
    </subcellularLocation>
</comment>
<evidence type="ECO:0000256" key="8">
    <source>
        <dbReference type="SAM" id="Phobius"/>
    </source>
</evidence>
<feature type="domain" description="HAMP" evidence="10">
    <location>
        <begin position="206"/>
        <end position="258"/>
    </location>
</feature>
<evidence type="ECO:0000259" key="9">
    <source>
        <dbReference type="PROSITE" id="PS50109"/>
    </source>
</evidence>
<name>A0A1Y4L4G3_9FIRM</name>
<dbReference type="EMBL" id="NFKK01000020">
    <property type="protein sequence ID" value="OUP51546.1"/>
    <property type="molecule type" value="Genomic_DNA"/>
</dbReference>
<dbReference type="InterPro" id="IPR003594">
    <property type="entry name" value="HATPase_dom"/>
</dbReference>
<dbReference type="InterPro" id="IPR003660">
    <property type="entry name" value="HAMP_dom"/>
</dbReference>
<organism evidence="11 12">
    <name type="scientific">Butyricicoccus pullicaecorum</name>
    <dbReference type="NCBI Taxonomy" id="501571"/>
    <lineage>
        <taxon>Bacteria</taxon>
        <taxon>Bacillati</taxon>
        <taxon>Bacillota</taxon>
        <taxon>Clostridia</taxon>
        <taxon>Eubacteriales</taxon>
        <taxon>Butyricicoccaceae</taxon>
        <taxon>Butyricicoccus</taxon>
    </lineage>
</organism>
<keyword evidence="7" id="KW-0902">Two-component regulatory system</keyword>
<dbReference type="Pfam" id="PF02518">
    <property type="entry name" value="HATPase_c"/>
    <property type="match status" value="1"/>
</dbReference>
<reference evidence="12" key="1">
    <citation type="submission" date="2017-04" db="EMBL/GenBank/DDBJ databases">
        <title>Function of individual gut microbiota members based on whole genome sequencing of pure cultures obtained from chicken caecum.</title>
        <authorList>
            <person name="Medvecky M."/>
            <person name="Cejkova D."/>
            <person name="Polansky O."/>
            <person name="Karasova D."/>
            <person name="Kubasova T."/>
            <person name="Cizek A."/>
            <person name="Rychlik I."/>
        </authorList>
    </citation>
    <scope>NUCLEOTIDE SEQUENCE [LARGE SCALE GENOMIC DNA]</scope>
    <source>
        <strain evidence="12">An180</strain>
    </source>
</reference>
<dbReference type="Pfam" id="PF06580">
    <property type="entry name" value="His_kinase"/>
    <property type="match status" value="1"/>
</dbReference>
<evidence type="ECO:0000256" key="4">
    <source>
        <dbReference type="ARBA" id="ARBA00022553"/>
    </source>
</evidence>
<protein>
    <recommendedName>
        <fullName evidence="3">histidine kinase</fullName>
        <ecNumber evidence="3">2.7.13.3</ecNumber>
    </recommendedName>
</protein>
<dbReference type="SMART" id="SM00387">
    <property type="entry name" value="HATPase_c"/>
    <property type="match status" value="1"/>
</dbReference>
<dbReference type="GO" id="GO:0016020">
    <property type="term" value="C:membrane"/>
    <property type="evidence" value="ECO:0007669"/>
    <property type="project" value="UniProtKB-SubCell"/>
</dbReference>
<dbReference type="SUPFAM" id="SSF55874">
    <property type="entry name" value="ATPase domain of HSP90 chaperone/DNA topoisomerase II/histidine kinase"/>
    <property type="match status" value="1"/>
</dbReference>
<evidence type="ECO:0000313" key="11">
    <source>
        <dbReference type="EMBL" id="OUP51546.1"/>
    </source>
</evidence>
<evidence type="ECO:0000256" key="7">
    <source>
        <dbReference type="ARBA" id="ARBA00023012"/>
    </source>
</evidence>
<dbReference type="AlphaFoldDB" id="A0A1Y4L4G3"/>
<dbReference type="InterPro" id="IPR050640">
    <property type="entry name" value="Bact_2-comp_sensor_kinase"/>
</dbReference>
<dbReference type="InterPro" id="IPR005467">
    <property type="entry name" value="His_kinase_dom"/>
</dbReference>